<dbReference type="SUPFAM" id="SSF55874">
    <property type="entry name" value="ATPase domain of HSP90 chaperone/DNA topoisomerase II/histidine kinase"/>
    <property type="match status" value="1"/>
</dbReference>
<evidence type="ECO:0000256" key="6">
    <source>
        <dbReference type="ARBA" id="ARBA00023136"/>
    </source>
</evidence>
<dbReference type="InterPro" id="IPR010559">
    <property type="entry name" value="Sig_transdc_His_kin_internal"/>
</dbReference>
<evidence type="ECO:0000256" key="5">
    <source>
        <dbReference type="ARBA" id="ARBA00022777"/>
    </source>
</evidence>
<sequence length="624" mass="70908">MSLNQLLFGPIRYIKQSLYRKIVASFFIIIALTVAVLIWNFHTQTADNMKKQAVFNLERLAEQAESTLSSHMSSVKRFAWDYFGDSNFQRFVKQMGTDPEIYSYYLSKLNQFVTEQEMIEKITVSQLSGNRLIAGYQRETSHSIAEEERLKEIALAHDGKGVWVVSDTEGNNTFASNGEKQPTLVFVQALKEVKMTERPLIGVMLIQFKGEAIQQWLRGIEGTVQGNFHLLDKSDNKIIVPSSFEHDMSSSQLPVVFLASTDIEKINTTMGYGHFFSNEQQDNQLIVFRHLKNTEWTLVGKVSMKVLLTPVYDVARQAIWLGIIVCLVAVLVASLLYSKISTPLKRLTRSMKLIETGNYDVVVPVESEDEIGYICIGFNAMSQEINRLIVKVYEADLLKKDAEIKALQSQINPHFLYNTLGTIDSLATLHDDERISRISQALAQMCRYNLNGERIATLGDELQQIDKYLTIQKIRFGNRLTYDIDVDDILNNVLVPKLLVQPIVENSILHGIDRVVLGGQVNIRMYKDKQDVIVEVYNNGPIIPKEKCEEIQNVLNDVVKLPSKLEKTENLSIGLLNVHLRLKLIYGSAYGVSFVSSEQQGTIFTIKFHEKLTEEALHDETVNR</sequence>
<evidence type="ECO:0000256" key="2">
    <source>
        <dbReference type="ARBA" id="ARBA00022475"/>
    </source>
</evidence>
<evidence type="ECO:0000313" key="9">
    <source>
        <dbReference type="EMBL" id="MFD2115163.1"/>
    </source>
</evidence>
<dbReference type="Gene3D" id="6.10.340.10">
    <property type="match status" value="1"/>
</dbReference>
<evidence type="ECO:0000256" key="4">
    <source>
        <dbReference type="ARBA" id="ARBA00022679"/>
    </source>
</evidence>
<dbReference type="PROSITE" id="PS50885">
    <property type="entry name" value="HAMP"/>
    <property type="match status" value="1"/>
</dbReference>
<dbReference type="Proteomes" id="UP001597362">
    <property type="component" value="Unassembled WGS sequence"/>
</dbReference>
<evidence type="ECO:0000259" key="8">
    <source>
        <dbReference type="PROSITE" id="PS50885"/>
    </source>
</evidence>
<name>A0ABW4YHJ7_9BACL</name>
<evidence type="ECO:0000256" key="1">
    <source>
        <dbReference type="ARBA" id="ARBA00004651"/>
    </source>
</evidence>
<dbReference type="RefSeq" id="WP_377770188.1">
    <property type="nucleotide sequence ID" value="NZ_JBHUHO010000013.1"/>
</dbReference>
<dbReference type="CDD" id="cd06225">
    <property type="entry name" value="HAMP"/>
    <property type="match status" value="1"/>
</dbReference>
<accession>A0ABW4YHJ7</accession>
<feature type="transmembrane region" description="Helical" evidence="7">
    <location>
        <begin position="21"/>
        <end position="41"/>
    </location>
</feature>
<dbReference type="Gene3D" id="3.30.565.10">
    <property type="entry name" value="Histidine kinase-like ATPase, C-terminal domain"/>
    <property type="match status" value="1"/>
</dbReference>
<feature type="transmembrane region" description="Helical" evidence="7">
    <location>
        <begin position="318"/>
        <end position="337"/>
    </location>
</feature>
<dbReference type="InterPro" id="IPR050640">
    <property type="entry name" value="Bact_2-comp_sensor_kinase"/>
</dbReference>
<organism evidence="9 10">
    <name type="scientific">Paenibacillus yanchengensis</name>
    <dbReference type="NCBI Taxonomy" id="2035833"/>
    <lineage>
        <taxon>Bacteria</taxon>
        <taxon>Bacillati</taxon>
        <taxon>Bacillota</taxon>
        <taxon>Bacilli</taxon>
        <taxon>Bacillales</taxon>
        <taxon>Paenibacillaceae</taxon>
        <taxon>Paenibacillus</taxon>
    </lineage>
</organism>
<keyword evidence="2" id="KW-1003">Cell membrane</keyword>
<keyword evidence="6 7" id="KW-0472">Membrane</keyword>
<evidence type="ECO:0000313" key="10">
    <source>
        <dbReference type="Proteomes" id="UP001597362"/>
    </source>
</evidence>
<dbReference type="InterPro" id="IPR036890">
    <property type="entry name" value="HATPase_C_sf"/>
</dbReference>
<keyword evidence="10" id="KW-1185">Reference proteome</keyword>
<dbReference type="PANTHER" id="PTHR34220:SF7">
    <property type="entry name" value="SENSOR HISTIDINE KINASE YPDA"/>
    <property type="match status" value="1"/>
</dbReference>
<dbReference type="SUPFAM" id="SSF158472">
    <property type="entry name" value="HAMP domain-like"/>
    <property type="match status" value="1"/>
</dbReference>
<keyword evidence="7" id="KW-1133">Transmembrane helix</keyword>
<keyword evidence="3" id="KW-0597">Phosphoprotein</keyword>
<keyword evidence="5 9" id="KW-0418">Kinase</keyword>
<dbReference type="GO" id="GO:0016301">
    <property type="term" value="F:kinase activity"/>
    <property type="evidence" value="ECO:0007669"/>
    <property type="project" value="UniProtKB-KW"/>
</dbReference>
<dbReference type="InterPro" id="IPR003594">
    <property type="entry name" value="HATPase_dom"/>
</dbReference>
<dbReference type="EMBL" id="JBHUHO010000013">
    <property type="protein sequence ID" value="MFD2115163.1"/>
    <property type="molecule type" value="Genomic_DNA"/>
</dbReference>
<feature type="domain" description="HAMP" evidence="8">
    <location>
        <begin position="338"/>
        <end position="390"/>
    </location>
</feature>
<protein>
    <submittedName>
        <fullName evidence="9">Histidine kinase</fullName>
    </submittedName>
</protein>
<dbReference type="Pfam" id="PF00672">
    <property type="entry name" value="HAMP"/>
    <property type="match status" value="1"/>
</dbReference>
<gene>
    <name evidence="9" type="ORF">ACFSJH_05365</name>
</gene>
<dbReference type="SMART" id="SM00304">
    <property type="entry name" value="HAMP"/>
    <property type="match status" value="1"/>
</dbReference>
<keyword evidence="4" id="KW-0808">Transferase</keyword>
<dbReference type="Pfam" id="PF02518">
    <property type="entry name" value="HATPase_c"/>
    <property type="match status" value="1"/>
</dbReference>
<evidence type="ECO:0000256" key="7">
    <source>
        <dbReference type="SAM" id="Phobius"/>
    </source>
</evidence>
<evidence type="ECO:0000256" key="3">
    <source>
        <dbReference type="ARBA" id="ARBA00022553"/>
    </source>
</evidence>
<proteinExistence type="predicted"/>
<reference evidence="10" key="1">
    <citation type="journal article" date="2019" name="Int. J. Syst. Evol. Microbiol.">
        <title>The Global Catalogue of Microorganisms (GCM) 10K type strain sequencing project: providing services to taxonomists for standard genome sequencing and annotation.</title>
        <authorList>
            <consortium name="The Broad Institute Genomics Platform"/>
            <consortium name="The Broad Institute Genome Sequencing Center for Infectious Disease"/>
            <person name="Wu L."/>
            <person name="Ma J."/>
        </authorList>
    </citation>
    <scope>NUCLEOTIDE SEQUENCE [LARGE SCALE GENOMIC DNA]</scope>
    <source>
        <strain evidence="10">GH52</strain>
    </source>
</reference>
<comment type="subcellular location">
    <subcellularLocation>
        <location evidence="1">Cell membrane</location>
        <topology evidence="1">Multi-pass membrane protein</topology>
    </subcellularLocation>
</comment>
<dbReference type="PANTHER" id="PTHR34220">
    <property type="entry name" value="SENSOR HISTIDINE KINASE YPDA"/>
    <property type="match status" value="1"/>
</dbReference>
<keyword evidence="7" id="KW-0812">Transmembrane</keyword>
<dbReference type="InterPro" id="IPR003660">
    <property type="entry name" value="HAMP_dom"/>
</dbReference>
<comment type="caution">
    <text evidence="9">The sequence shown here is derived from an EMBL/GenBank/DDBJ whole genome shotgun (WGS) entry which is preliminary data.</text>
</comment>
<dbReference type="Pfam" id="PF06580">
    <property type="entry name" value="His_kinase"/>
    <property type="match status" value="1"/>
</dbReference>